<reference evidence="6" key="1">
    <citation type="submission" date="2020-09" db="EMBL/GenBank/DDBJ databases">
        <title>Genome-Enabled Discovery of Anthraquinone Biosynthesis in Senna tora.</title>
        <authorList>
            <person name="Kang S.-H."/>
            <person name="Pandey R.P."/>
            <person name="Lee C.-M."/>
            <person name="Sim J.-S."/>
            <person name="Jeong J.-T."/>
            <person name="Choi B.-S."/>
            <person name="Jung M."/>
            <person name="Ginzburg D."/>
            <person name="Zhao K."/>
            <person name="Won S.Y."/>
            <person name="Oh T.-J."/>
            <person name="Yu Y."/>
            <person name="Kim N.-H."/>
            <person name="Lee O.R."/>
            <person name="Lee T.-H."/>
            <person name="Bashyal P."/>
            <person name="Kim T.-S."/>
            <person name="Lee W.-H."/>
            <person name="Kawkins C."/>
            <person name="Kim C.-K."/>
            <person name="Kim J.S."/>
            <person name="Ahn B.O."/>
            <person name="Rhee S.Y."/>
            <person name="Sohng J.K."/>
        </authorList>
    </citation>
    <scope>NUCLEOTIDE SEQUENCE</scope>
    <source>
        <tissue evidence="6">Leaf</tissue>
    </source>
</reference>
<feature type="compositionally biased region" description="Polar residues" evidence="4">
    <location>
        <begin position="873"/>
        <end position="882"/>
    </location>
</feature>
<evidence type="ECO:0000256" key="2">
    <source>
        <dbReference type="ARBA" id="ARBA00022763"/>
    </source>
</evidence>
<feature type="compositionally biased region" description="Polar residues" evidence="4">
    <location>
        <begin position="721"/>
        <end position="732"/>
    </location>
</feature>
<keyword evidence="2" id="KW-0227">DNA damage</keyword>
<keyword evidence="3" id="KW-0539">Nucleus</keyword>
<feature type="compositionally biased region" description="Basic residues" evidence="4">
    <location>
        <begin position="591"/>
        <end position="600"/>
    </location>
</feature>
<dbReference type="GO" id="GO:0006974">
    <property type="term" value="P:DNA damage response"/>
    <property type="evidence" value="ECO:0007669"/>
    <property type="project" value="UniProtKB-KW"/>
</dbReference>
<sequence length="1176" mass="130159">MGSFAGDDDGKTASIEGNQDMDIDCGGTLPLDSQLSPTSYSGDVGNDNEWKYLENTLPFGDDDDDALLETQPVNLAGETQVLSIFGETQVLDDIDGDEDINTQLLEATYEEVPIDSHCDRMDTTQVLENVNDLSSDYPQCVVNAQSADTEEISCESLCELGEKKLSGKPNDVIDEQMNSGESFINCLGVSSMPPRFTFLRVESLREAALAARNMDLKQAKGEANSIKGTNKSQEPLSLKDNEETSLECTDKTRENDLEYDQGEYSGKVEGVFNKNKSKVASSAVRKLFIDEKEGCSQNSHDVNLGEGLNKFSFYDDELAGLSYVNSQEPGELSQANALDFVDRLLKDNIMEFDQAANTVKNVQENSKSLPSLKGQQILAQRATGSGKAGNAGIYDWDDNCEDEGGGDIFCRRKKELLEGEIRGWKSLPGVQKSKVGRPNDNYRNGEEKVSIHNKRMSVVHSDSRLVLLNLKVRDGSAKAAKISRRNIINDLDEQFNINSSRVQLEPNAAAANALRTLDVGLDTQIAAEAMEALGNCEEVDNHVVNEATRSVLTDEPGNSSAGTMRAITSKKCSGQYDRNWEVGKDLQKSNLSRKRTKKTREHCPKDNLLKRSKRSLLNVEDNLISGASKNSSELPSPVIERSKSAGASKRHKEDELDNCTGRERGNRGSLVNKRHLQSQVCHSTPVAYRTRRSLVANQLMKTDRPSRSLKEGDGTVGSPGERSSSSGIQMSNALDPLPTLSCSDHRVVDENSKFSQLEKSASKLSAVTNGANKNILDCPRRRSLRNHKRSEELVGSSNPFVQSEDIGSSIAGKRKMRTDARNVVRSFVNCCIQEEMSELNLEQGNFGDKPINVDKHANLNSKEKNDAAGLFSARSSEVTGSDESPRERPKSSNLDSATPDNRKTFVNDASPVCMDVTFYKQTCNRELLRELRSLSDSGLEYTTPSKDLRKRRDMTDVRILYSQHLDQDIIKHQKKILARLGVSVATSIMDATHFIADSFMRTRNMLEAIASGKPVVTHLWIESCGQTSCFIDEKNYILRDAKKEKEFGFSMPVSLARAGRRVLITPNTKPSKEIISKLVKAVQGQAVERIGRSFLKDDKIQDDLLILSCEEDYASCVPFLEKGAAVYSTELLLNGIVTQKLEYERYQLFADHVKKTRSSIWLKGDGGTFRPVTKCK</sequence>
<feature type="compositionally biased region" description="Polar residues" evidence="4">
    <location>
        <begin position="226"/>
        <end position="235"/>
    </location>
</feature>
<feature type="domain" description="BRCT" evidence="5">
    <location>
        <begin position="949"/>
        <end position="1038"/>
    </location>
</feature>
<evidence type="ECO:0000313" key="7">
    <source>
        <dbReference type="Proteomes" id="UP000634136"/>
    </source>
</evidence>
<feature type="region of interest" description="Disordered" evidence="4">
    <location>
        <begin position="1"/>
        <end position="43"/>
    </location>
</feature>
<dbReference type="OrthoDB" id="342264at2759"/>
<comment type="caution">
    <text evidence="6">The sequence shown here is derived from an EMBL/GenBank/DDBJ whole genome shotgun (WGS) entry which is preliminary data.</text>
</comment>
<feature type="compositionally biased region" description="Polar residues" evidence="4">
    <location>
        <begin position="31"/>
        <end position="41"/>
    </location>
</feature>
<dbReference type="GO" id="GO:0005634">
    <property type="term" value="C:nucleus"/>
    <property type="evidence" value="ECO:0007669"/>
    <property type="project" value="UniProtKB-SubCell"/>
</dbReference>
<proteinExistence type="predicted"/>
<feature type="compositionally biased region" description="Basic and acidic residues" evidence="4">
    <location>
        <begin position="237"/>
        <end position="255"/>
    </location>
</feature>
<dbReference type="AlphaFoldDB" id="A0A834WC46"/>
<dbReference type="SUPFAM" id="SSF52113">
    <property type="entry name" value="BRCT domain"/>
    <property type="match status" value="1"/>
</dbReference>
<dbReference type="InterPro" id="IPR001357">
    <property type="entry name" value="BRCT_dom"/>
</dbReference>
<dbReference type="PANTHER" id="PTHR23196:SF1">
    <property type="entry name" value="PAX-INTERACTING PROTEIN 1"/>
    <property type="match status" value="1"/>
</dbReference>
<dbReference type="InterPro" id="IPR051579">
    <property type="entry name" value="DDR_Transcriptional_Reg"/>
</dbReference>
<name>A0A834WC46_9FABA</name>
<dbReference type="PROSITE" id="PS50172">
    <property type="entry name" value="BRCT"/>
    <property type="match status" value="1"/>
</dbReference>
<dbReference type="Pfam" id="PF16770">
    <property type="entry name" value="RTT107_BRCT_5"/>
    <property type="match status" value="1"/>
</dbReference>
<evidence type="ECO:0000259" key="5">
    <source>
        <dbReference type="PROSITE" id="PS50172"/>
    </source>
</evidence>
<keyword evidence="7" id="KW-1185">Reference proteome</keyword>
<dbReference type="CDD" id="cd17744">
    <property type="entry name" value="BRCT_MDC1_rpt1"/>
    <property type="match status" value="1"/>
</dbReference>
<comment type="subcellular location">
    <subcellularLocation>
        <location evidence="1">Nucleus</location>
    </subcellularLocation>
</comment>
<dbReference type="CDD" id="cd18432">
    <property type="entry name" value="BRCT_PAXIP1_rpt6_like"/>
    <property type="match status" value="1"/>
</dbReference>
<evidence type="ECO:0000256" key="1">
    <source>
        <dbReference type="ARBA" id="ARBA00004123"/>
    </source>
</evidence>
<dbReference type="InterPro" id="IPR036420">
    <property type="entry name" value="BRCT_dom_sf"/>
</dbReference>
<dbReference type="Proteomes" id="UP000634136">
    <property type="component" value="Unassembled WGS sequence"/>
</dbReference>
<dbReference type="SMART" id="SM00292">
    <property type="entry name" value="BRCT"/>
    <property type="match status" value="1"/>
</dbReference>
<protein>
    <submittedName>
        <fullName evidence="6">PAX-interacting protein 1</fullName>
    </submittedName>
</protein>
<feature type="region of interest" description="Disordered" evidence="4">
    <location>
        <begin position="584"/>
        <end position="614"/>
    </location>
</feature>
<evidence type="ECO:0000256" key="3">
    <source>
        <dbReference type="ARBA" id="ARBA00023242"/>
    </source>
</evidence>
<feature type="region of interest" description="Disordered" evidence="4">
    <location>
        <begin position="864"/>
        <end position="906"/>
    </location>
</feature>
<accession>A0A834WC46</accession>
<feature type="region of interest" description="Disordered" evidence="4">
    <location>
        <begin position="698"/>
        <end position="736"/>
    </location>
</feature>
<gene>
    <name evidence="6" type="ORF">G2W53_034672</name>
</gene>
<feature type="region of interest" description="Disordered" evidence="4">
    <location>
        <begin position="219"/>
        <end position="255"/>
    </location>
</feature>
<evidence type="ECO:0000256" key="4">
    <source>
        <dbReference type="SAM" id="MobiDB-lite"/>
    </source>
</evidence>
<dbReference type="Gene3D" id="3.40.50.10190">
    <property type="entry name" value="BRCT domain"/>
    <property type="match status" value="2"/>
</dbReference>
<feature type="region of interest" description="Disordered" evidence="4">
    <location>
        <begin position="626"/>
        <end position="684"/>
    </location>
</feature>
<dbReference type="PANTHER" id="PTHR23196">
    <property type="entry name" value="PAX TRANSCRIPTION ACTIVATION DOMAIN INTERACTING PROTEIN"/>
    <property type="match status" value="1"/>
</dbReference>
<dbReference type="EMBL" id="JAAIUW010000010">
    <property type="protein sequence ID" value="KAF7813696.1"/>
    <property type="molecule type" value="Genomic_DNA"/>
</dbReference>
<dbReference type="Pfam" id="PF16589">
    <property type="entry name" value="BRCT_2"/>
    <property type="match status" value="1"/>
</dbReference>
<evidence type="ECO:0000313" key="6">
    <source>
        <dbReference type="EMBL" id="KAF7813696.1"/>
    </source>
</evidence>
<feature type="compositionally biased region" description="Basic and acidic residues" evidence="4">
    <location>
        <begin position="701"/>
        <end position="713"/>
    </location>
</feature>
<organism evidence="6 7">
    <name type="scientific">Senna tora</name>
    <dbReference type="NCBI Taxonomy" id="362788"/>
    <lineage>
        <taxon>Eukaryota</taxon>
        <taxon>Viridiplantae</taxon>
        <taxon>Streptophyta</taxon>
        <taxon>Embryophyta</taxon>
        <taxon>Tracheophyta</taxon>
        <taxon>Spermatophyta</taxon>
        <taxon>Magnoliopsida</taxon>
        <taxon>eudicotyledons</taxon>
        <taxon>Gunneridae</taxon>
        <taxon>Pentapetalae</taxon>
        <taxon>rosids</taxon>
        <taxon>fabids</taxon>
        <taxon>Fabales</taxon>
        <taxon>Fabaceae</taxon>
        <taxon>Caesalpinioideae</taxon>
        <taxon>Cassia clade</taxon>
        <taxon>Senna</taxon>
    </lineage>
</organism>